<dbReference type="PANTHER" id="PTHR30290:SF9">
    <property type="entry name" value="OLIGOPEPTIDE-BINDING PROTEIN APPA"/>
    <property type="match status" value="1"/>
</dbReference>
<accession>A0ABU5CEV4</accession>
<evidence type="ECO:0000313" key="5">
    <source>
        <dbReference type="EMBL" id="MDY0404750.1"/>
    </source>
</evidence>
<dbReference type="Proteomes" id="UP001228376">
    <property type="component" value="Unassembled WGS sequence"/>
</dbReference>
<dbReference type="InterPro" id="IPR039424">
    <property type="entry name" value="SBP_5"/>
</dbReference>
<dbReference type="Pfam" id="PF00496">
    <property type="entry name" value="SBP_bac_5"/>
    <property type="match status" value="1"/>
</dbReference>
<evidence type="ECO:0000256" key="1">
    <source>
        <dbReference type="ARBA" id="ARBA00005695"/>
    </source>
</evidence>
<reference evidence="5 6" key="1">
    <citation type="submission" date="2023-10" db="EMBL/GenBank/DDBJ databases">
        <title>179-bfca-hs.</title>
        <authorList>
            <person name="Miliotis G."/>
            <person name="Sengupta P."/>
            <person name="Hameed A."/>
            <person name="Chuvochina M."/>
            <person name="Mcdonagh F."/>
            <person name="Simpson A.C."/>
            <person name="Singh N.K."/>
            <person name="Rekha P.D."/>
            <person name="Raman K."/>
            <person name="Hugenholtz P."/>
            <person name="Venkateswaran K."/>
        </authorList>
    </citation>
    <scope>NUCLEOTIDE SEQUENCE [LARGE SCALE GENOMIC DNA]</scope>
    <source>
        <strain evidence="5 6">179-BFC-A-HS</strain>
    </source>
</reference>
<dbReference type="PIRSF" id="PIRSF002741">
    <property type="entry name" value="MppA"/>
    <property type="match status" value="1"/>
</dbReference>
<dbReference type="EMBL" id="JAROCA020000001">
    <property type="protein sequence ID" value="MDY0404750.1"/>
    <property type="molecule type" value="Genomic_DNA"/>
</dbReference>
<keyword evidence="2" id="KW-0813">Transport</keyword>
<comment type="caution">
    <text evidence="5">The sequence shown here is derived from an EMBL/GenBank/DDBJ whole genome shotgun (WGS) entry which is preliminary data.</text>
</comment>
<dbReference type="InterPro" id="IPR000914">
    <property type="entry name" value="SBP_5_dom"/>
</dbReference>
<dbReference type="Gene3D" id="3.10.105.10">
    <property type="entry name" value="Dipeptide-binding Protein, Domain 3"/>
    <property type="match status" value="1"/>
</dbReference>
<dbReference type="CDD" id="cd08493">
    <property type="entry name" value="PBP2_DppA_like"/>
    <property type="match status" value="1"/>
</dbReference>
<protein>
    <submittedName>
        <fullName evidence="5">ABC transporter substrate-binding protein</fullName>
    </submittedName>
</protein>
<proteinExistence type="inferred from homology"/>
<evidence type="ECO:0000259" key="4">
    <source>
        <dbReference type="Pfam" id="PF00496"/>
    </source>
</evidence>
<dbReference type="Gene3D" id="3.90.76.10">
    <property type="entry name" value="Dipeptide-binding Protein, Domain 1"/>
    <property type="match status" value="1"/>
</dbReference>
<gene>
    <name evidence="5" type="ORF">P5G51_004430</name>
</gene>
<dbReference type="InterPro" id="IPR030678">
    <property type="entry name" value="Peptide/Ni-bd"/>
</dbReference>
<dbReference type="SUPFAM" id="SSF53850">
    <property type="entry name" value="Periplasmic binding protein-like II"/>
    <property type="match status" value="1"/>
</dbReference>
<dbReference type="Gene3D" id="3.40.190.10">
    <property type="entry name" value="Periplasmic binding protein-like II"/>
    <property type="match status" value="1"/>
</dbReference>
<evidence type="ECO:0000313" key="6">
    <source>
        <dbReference type="Proteomes" id="UP001228376"/>
    </source>
</evidence>
<keyword evidence="6" id="KW-1185">Reference proteome</keyword>
<keyword evidence="3" id="KW-0732">Signal</keyword>
<feature type="domain" description="Solute-binding protein family 5" evidence="4">
    <location>
        <begin position="2"/>
        <end position="345"/>
    </location>
</feature>
<evidence type="ECO:0000256" key="3">
    <source>
        <dbReference type="ARBA" id="ARBA00022729"/>
    </source>
</evidence>
<dbReference type="PANTHER" id="PTHR30290">
    <property type="entry name" value="PERIPLASMIC BINDING COMPONENT OF ABC TRANSPORTER"/>
    <property type="match status" value="1"/>
</dbReference>
<comment type="similarity">
    <text evidence="1">Belongs to the bacterial solute-binding protein 5 family.</text>
</comment>
<name>A0ABU5CEV4_9BACI</name>
<evidence type="ECO:0000256" key="2">
    <source>
        <dbReference type="ARBA" id="ARBA00022448"/>
    </source>
</evidence>
<organism evidence="5 6">
    <name type="scientific">Tigheibacillus jepli</name>
    <dbReference type="NCBI Taxonomy" id="3035914"/>
    <lineage>
        <taxon>Bacteria</taxon>
        <taxon>Bacillati</taxon>
        <taxon>Bacillota</taxon>
        <taxon>Bacilli</taxon>
        <taxon>Bacillales</taxon>
        <taxon>Bacillaceae</taxon>
        <taxon>Tigheibacillus</taxon>
    </lineage>
</organism>
<sequence>MRDDVKFHDGTDFTAEDVVYNFERWQTGAEFIYYGYMFGATEDNLKGIVDKVEATGDYEVTFTLSEPNAPFLNTVAMSAFGIASPEAIEKYGEDYSKHPVGTGPFVFEEWVPDDQITLKKNEDYFGEVAKLDKVVFKTIPDNGARFMELQSGTIDVMNGLNPQDIQTVEGDDNLQIIRRPSMNVAYMAMNTDKEGPMADKKVRQAINMAVDKEQLITLFEGVGKAAKNPIPPSLWGYNDDVEDYKYDPDKAKALLAEAGYADGFDVSLYIFSNPRDYMPQPKVTAQAIQEMLKKVNINVKIVESDWDTHLEATENGKHDMAFLGWTGDNGDPDNFLYVLLDKDNAKMGSAGNIAFYKSDELHDLLKQAQVEMDQEKRSDLYKKAQELVHEDAPWLPIAHTTPPLAANKKVKNYQPHPTGGEAFNLVDIQ</sequence>